<keyword evidence="8 9" id="KW-0472">Membrane</keyword>
<dbReference type="InterPro" id="IPR027470">
    <property type="entry name" value="Cation_efflux_CTD"/>
</dbReference>
<evidence type="ECO:0000256" key="2">
    <source>
        <dbReference type="ARBA" id="ARBA00008873"/>
    </source>
</evidence>
<organism evidence="12 13">
    <name type="scientific">Candidatus Merdimorpha stercoravium</name>
    <dbReference type="NCBI Taxonomy" id="2840863"/>
    <lineage>
        <taxon>Bacteria</taxon>
        <taxon>Pseudomonadati</taxon>
        <taxon>Bacteroidota</taxon>
        <taxon>Flavobacteriia</taxon>
        <taxon>Flavobacteriales</taxon>
        <taxon>Candidatus Merdimorpha</taxon>
    </lineage>
</organism>
<feature type="transmembrane region" description="Helical" evidence="9">
    <location>
        <begin position="183"/>
        <end position="205"/>
    </location>
</feature>
<dbReference type="InterPro" id="IPR002524">
    <property type="entry name" value="Cation_efflux"/>
</dbReference>
<comment type="similarity">
    <text evidence="2">Belongs to the cation diffusion facilitator (CDF) transporter (TC 2.A.4) family. SLC30A subfamily.</text>
</comment>
<dbReference type="Proteomes" id="UP000824161">
    <property type="component" value="Unassembled WGS sequence"/>
</dbReference>
<feature type="transmembrane region" description="Helical" evidence="9">
    <location>
        <begin position="52"/>
        <end position="69"/>
    </location>
</feature>
<protein>
    <submittedName>
        <fullName evidence="12">Cation transporter</fullName>
    </submittedName>
</protein>
<sequence length="305" mass="33167">MAHEHHHHHPALTYDQTTGRNFILGIVLNLAFVLVEAGAGLWLGSLALLSDAGHNLSDVFSLLLALLAFRMMRVRPSQKYTYGYKRMTILVSLVNALLLFVAVAAILWSSVEKILHPSPVQGDVVAWVAGIGILVNAFTAYLFFKGKDHDLNVKGAYLHMAADTLVSVGVLVAGVVIQLTGWYIVDPLIGIVVGVAILFSSWGLLRDSMILTLDGVPRGIDPKKVKQTMLDQKGVIGVHHLHIWALSTTENALTAHVVVDDLAEEKEIKHAVKDALAAVGVQHATLELEKIGECAEQSHDIYCND</sequence>
<dbReference type="NCBIfam" id="TIGR01297">
    <property type="entry name" value="CDF"/>
    <property type="match status" value="1"/>
</dbReference>
<dbReference type="InterPro" id="IPR058533">
    <property type="entry name" value="Cation_efflux_TM"/>
</dbReference>
<gene>
    <name evidence="12" type="ORF">IAC44_03430</name>
</gene>
<evidence type="ECO:0000259" key="10">
    <source>
        <dbReference type="Pfam" id="PF01545"/>
    </source>
</evidence>
<keyword evidence="4 9" id="KW-0812">Transmembrane</keyword>
<evidence type="ECO:0000313" key="12">
    <source>
        <dbReference type="EMBL" id="HIT97870.1"/>
    </source>
</evidence>
<feature type="domain" description="Cation efflux protein cytoplasmic" evidence="11">
    <location>
        <begin position="217"/>
        <end position="285"/>
    </location>
</feature>
<keyword evidence="6 9" id="KW-1133">Transmembrane helix</keyword>
<comment type="subcellular location">
    <subcellularLocation>
        <location evidence="1">Membrane</location>
        <topology evidence="1">Multi-pass membrane protein</topology>
    </subcellularLocation>
</comment>
<dbReference type="Pfam" id="PF16916">
    <property type="entry name" value="ZT_dimer"/>
    <property type="match status" value="1"/>
</dbReference>
<dbReference type="GO" id="GO:0005886">
    <property type="term" value="C:plasma membrane"/>
    <property type="evidence" value="ECO:0007669"/>
    <property type="project" value="TreeGrafter"/>
</dbReference>
<feature type="transmembrane region" description="Helical" evidence="9">
    <location>
        <begin position="156"/>
        <end position="177"/>
    </location>
</feature>
<dbReference type="Gene3D" id="1.20.1510.10">
    <property type="entry name" value="Cation efflux protein transmembrane domain"/>
    <property type="match status" value="1"/>
</dbReference>
<evidence type="ECO:0000256" key="9">
    <source>
        <dbReference type="SAM" id="Phobius"/>
    </source>
</evidence>
<dbReference type="SUPFAM" id="SSF160240">
    <property type="entry name" value="Cation efflux protein cytoplasmic domain-like"/>
    <property type="match status" value="1"/>
</dbReference>
<dbReference type="GO" id="GO:0005385">
    <property type="term" value="F:zinc ion transmembrane transporter activity"/>
    <property type="evidence" value="ECO:0007669"/>
    <property type="project" value="TreeGrafter"/>
</dbReference>
<evidence type="ECO:0000259" key="11">
    <source>
        <dbReference type="Pfam" id="PF16916"/>
    </source>
</evidence>
<evidence type="ECO:0000256" key="6">
    <source>
        <dbReference type="ARBA" id="ARBA00022989"/>
    </source>
</evidence>
<evidence type="ECO:0000256" key="3">
    <source>
        <dbReference type="ARBA" id="ARBA00022448"/>
    </source>
</evidence>
<accession>A0A9D1H909</accession>
<dbReference type="EMBL" id="DVLY01000080">
    <property type="protein sequence ID" value="HIT97870.1"/>
    <property type="molecule type" value="Genomic_DNA"/>
</dbReference>
<keyword evidence="5" id="KW-0864">Zinc transport</keyword>
<keyword evidence="3" id="KW-0813">Transport</keyword>
<proteinExistence type="inferred from homology"/>
<dbReference type="SUPFAM" id="SSF161111">
    <property type="entry name" value="Cation efflux protein transmembrane domain-like"/>
    <property type="match status" value="1"/>
</dbReference>
<evidence type="ECO:0000256" key="4">
    <source>
        <dbReference type="ARBA" id="ARBA00022692"/>
    </source>
</evidence>
<evidence type="ECO:0000256" key="5">
    <source>
        <dbReference type="ARBA" id="ARBA00022906"/>
    </source>
</evidence>
<feature type="domain" description="Cation efflux protein transmembrane" evidence="10">
    <location>
        <begin position="23"/>
        <end position="209"/>
    </location>
</feature>
<keyword evidence="7" id="KW-0406">Ion transport</keyword>
<keyword evidence="5" id="KW-0862">Zinc</keyword>
<dbReference type="InterPro" id="IPR050681">
    <property type="entry name" value="CDF/SLC30A"/>
</dbReference>
<evidence type="ECO:0000313" key="13">
    <source>
        <dbReference type="Proteomes" id="UP000824161"/>
    </source>
</evidence>
<evidence type="ECO:0000256" key="8">
    <source>
        <dbReference type="ARBA" id="ARBA00023136"/>
    </source>
</evidence>
<evidence type="ECO:0000256" key="7">
    <source>
        <dbReference type="ARBA" id="ARBA00023065"/>
    </source>
</evidence>
<reference evidence="12" key="2">
    <citation type="journal article" date="2021" name="PeerJ">
        <title>Extensive microbial diversity within the chicken gut microbiome revealed by metagenomics and culture.</title>
        <authorList>
            <person name="Gilroy R."/>
            <person name="Ravi A."/>
            <person name="Getino M."/>
            <person name="Pursley I."/>
            <person name="Horton D.L."/>
            <person name="Alikhan N.F."/>
            <person name="Baker D."/>
            <person name="Gharbi K."/>
            <person name="Hall N."/>
            <person name="Watson M."/>
            <person name="Adriaenssens E.M."/>
            <person name="Foster-Nyarko E."/>
            <person name="Jarju S."/>
            <person name="Secka A."/>
            <person name="Antonio M."/>
            <person name="Oren A."/>
            <person name="Chaudhuri R.R."/>
            <person name="La Ragione R."/>
            <person name="Hildebrand F."/>
            <person name="Pallen M.J."/>
        </authorList>
    </citation>
    <scope>NUCLEOTIDE SEQUENCE</scope>
    <source>
        <strain evidence="12">1383</strain>
    </source>
</reference>
<dbReference type="PANTHER" id="PTHR11562">
    <property type="entry name" value="CATION EFFLUX PROTEIN/ ZINC TRANSPORTER"/>
    <property type="match status" value="1"/>
</dbReference>
<dbReference type="AlphaFoldDB" id="A0A9D1H909"/>
<feature type="transmembrane region" description="Helical" evidence="9">
    <location>
        <begin position="124"/>
        <end position="144"/>
    </location>
</feature>
<name>A0A9D1H909_9FLAO</name>
<comment type="caution">
    <text evidence="12">The sequence shown here is derived from an EMBL/GenBank/DDBJ whole genome shotgun (WGS) entry which is preliminary data.</text>
</comment>
<dbReference type="InterPro" id="IPR036837">
    <property type="entry name" value="Cation_efflux_CTD_sf"/>
</dbReference>
<evidence type="ECO:0000256" key="1">
    <source>
        <dbReference type="ARBA" id="ARBA00004141"/>
    </source>
</evidence>
<reference evidence="12" key="1">
    <citation type="submission" date="2020-10" db="EMBL/GenBank/DDBJ databases">
        <authorList>
            <person name="Gilroy R."/>
        </authorList>
    </citation>
    <scope>NUCLEOTIDE SEQUENCE</scope>
    <source>
        <strain evidence="12">1383</strain>
    </source>
</reference>
<feature type="transmembrane region" description="Helical" evidence="9">
    <location>
        <begin position="21"/>
        <end position="46"/>
    </location>
</feature>
<dbReference type="Pfam" id="PF01545">
    <property type="entry name" value="Cation_efflux"/>
    <property type="match status" value="1"/>
</dbReference>
<dbReference type="PANTHER" id="PTHR11562:SF17">
    <property type="entry name" value="RE54080P-RELATED"/>
    <property type="match status" value="1"/>
</dbReference>
<feature type="transmembrane region" description="Helical" evidence="9">
    <location>
        <begin position="89"/>
        <end position="109"/>
    </location>
</feature>
<dbReference type="InterPro" id="IPR027469">
    <property type="entry name" value="Cation_efflux_TMD_sf"/>
</dbReference>